<dbReference type="InParanoid" id="A0A061DHH3"/>
<dbReference type="Proteomes" id="UP000026915">
    <property type="component" value="Chromosome 1"/>
</dbReference>
<keyword evidence="1" id="KW-0732">Signal</keyword>
<feature type="chain" id="PRO_5001596362" description="Secreted protein" evidence="1">
    <location>
        <begin position="25"/>
        <end position="125"/>
    </location>
</feature>
<keyword evidence="3" id="KW-1185">Reference proteome</keyword>
<evidence type="ECO:0000313" key="3">
    <source>
        <dbReference type="Proteomes" id="UP000026915"/>
    </source>
</evidence>
<dbReference type="HOGENOM" id="CLU_1996704_0_0_1"/>
<proteinExistence type="predicted"/>
<feature type="signal peptide" evidence="1">
    <location>
        <begin position="1"/>
        <end position="24"/>
    </location>
</feature>
<name>A0A061DHH3_THECC</name>
<dbReference type="EMBL" id="CM001879">
    <property type="protein sequence ID" value="EOX91880.1"/>
    <property type="molecule type" value="Genomic_DNA"/>
</dbReference>
<accession>A0A061DHH3</accession>
<reference evidence="2 3" key="1">
    <citation type="journal article" date="2013" name="Genome Biol.">
        <title>The genome sequence of the most widely cultivated cacao type and its use to identify candidate genes regulating pod color.</title>
        <authorList>
            <person name="Motamayor J.C."/>
            <person name="Mockaitis K."/>
            <person name="Schmutz J."/>
            <person name="Haiminen N."/>
            <person name="Iii D.L."/>
            <person name="Cornejo O."/>
            <person name="Findley S.D."/>
            <person name="Zheng P."/>
            <person name="Utro F."/>
            <person name="Royaert S."/>
            <person name="Saski C."/>
            <person name="Jenkins J."/>
            <person name="Podicheti R."/>
            <person name="Zhao M."/>
            <person name="Scheffler B.E."/>
            <person name="Stack J.C."/>
            <person name="Feltus F.A."/>
            <person name="Mustiga G.M."/>
            <person name="Amores F."/>
            <person name="Phillips W."/>
            <person name="Marelli J.P."/>
            <person name="May G.D."/>
            <person name="Shapiro H."/>
            <person name="Ma J."/>
            <person name="Bustamante C.D."/>
            <person name="Schnell R.J."/>
            <person name="Main D."/>
            <person name="Gilbert D."/>
            <person name="Parida L."/>
            <person name="Kuhn D.N."/>
        </authorList>
    </citation>
    <scope>NUCLEOTIDE SEQUENCE [LARGE SCALE GENOMIC DNA]</scope>
    <source>
        <strain evidence="3">cv. Matina 1-6</strain>
    </source>
</reference>
<evidence type="ECO:0000313" key="2">
    <source>
        <dbReference type="EMBL" id="EOX91880.1"/>
    </source>
</evidence>
<evidence type="ECO:0000256" key="1">
    <source>
        <dbReference type="SAM" id="SignalP"/>
    </source>
</evidence>
<organism evidence="2 3">
    <name type="scientific">Theobroma cacao</name>
    <name type="common">Cacao</name>
    <name type="synonym">Cocoa</name>
    <dbReference type="NCBI Taxonomy" id="3641"/>
    <lineage>
        <taxon>Eukaryota</taxon>
        <taxon>Viridiplantae</taxon>
        <taxon>Streptophyta</taxon>
        <taxon>Embryophyta</taxon>
        <taxon>Tracheophyta</taxon>
        <taxon>Spermatophyta</taxon>
        <taxon>Magnoliopsida</taxon>
        <taxon>eudicotyledons</taxon>
        <taxon>Gunneridae</taxon>
        <taxon>Pentapetalae</taxon>
        <taxon>rosids</taxon>
        <taxon>malvids</taxon>
        <taxon>Malvales</taxon>
        <taxon>Malvaceae</taxon>
        <taxon>Byttnerioideae</taxon>
        <taxon>Theobroma</taxon>
    </lineage>
</organism>
<gene>
    <name evidence="2" type="ORF">TCM_000941</name>
</gene>
<dbReference type="AlphaFoldDB" id="A0A061DHH3"/>
<sequence>MGGYVGVRFIVAVVCLEWTGGWRGFRPDSMCSFVQVKFWCIWSLVDTLSREGSLAYVIEDGSAFSLHLSVVLQFGLVACDESFIALRRVVLLELFKLGTASSGWSRGLIVILLLAVYDCETQRGS</sequence>
<dbReference type="Gramene" id="EOX91880">
    <property type="protein sequence ID" value="EOX91880"/>
    <property type="gene ID" value="TCM_000941"/>
</dbReference>
<protein>
    <recommendedName>
        <fullName evidence="4">Secreted protein</fullName>
    </recommendedName>
</protein>
<evidence type="ECO:0008006" key="4">
    <source>
        <dbReference type="Google" id="ProtNLM"/>
    </source>
</evidence>